<dbReference type="Proteomes" id="UP001165064">
    <property type="component" value="Unassembled WGS sequence"/>
</dbReference>
<proteinExistence type="predicted"/>
<organism evidence="1 2">
    <name type="scientific">Ambrosiozyma monospora</name>
    <name type="common">Yeast</name>
    <name type="synonym">Endomycopsis monosporus</name>
    <dbReference type="NCBI Taxonomy" id="43982"/>
    <lineage>
        <taxon>Eukaryota</taxon>
        <taxon>Fungi</taxon>
        <taxon>Dikarya</taxon>
        <taxon>Ascomycota</taxon>
        <taxon>Saccharomycotina</taxon>
        <taxon>Pichiomycetes</taxon>
        <taxon>Pichiales</taxon>
        <taxon>Pichiaceae</taxon>
        <taxon>Ambrosiozyma</taxon>
    </lineage>
</organism>
<gene>
    <name evidence="1" type="ORF">Amon02_000344400</name>
</gene>
<reference evidence="1" key="1">
    <citation type="submission" date="2023-04" db="EMBL/GenBank/DDBJ databases">
        <title>Ambrosiozyma monospora NBRC 10751.</title>
        <authorList>
            <person name="Ichikawa N."/>
            <person name="Sato H."/>
            <person name="Tonouchi N."/>
        </authorList>
    </citation>
    <scope>NUCLEOTIDE SEQUENCE</scope>
    <source>
        <strain evidence="1">NBRC 10751</strain>
    </source>
</reference>
<accession>A0ACB5T0R3</accession>
<protein>
    <submittedName>
        <fullName evidence="1">Unnamed protein product</fullName>
    </submittedName>
</protein>
<dbReference type="EMBL" id="BSXS01002193">
    <property type="protein sequence ID" value="GME78427.1"/>
    <property type="molecule type" value="Genomic_DNA"/>
</dbReference>
<name>A0ACB5T0R3_AMBMO</name>
<evidence type="ECO:0000313" key="2">
    <source>
        <dbReference type="Proteomes" id="UP001165064"/>
    </source>
</evidence>
<sequence length="682" mass="76473">MQLKDNRTKKLQRQQKQKQTNVDQKHYGFFDDLQPHYSRPHKTTIGGYYTSASSDNVIPQLMDSEIMVRNQENLDYNLHRIDKEGYSENEAYPVNRMDFRYPKLKVRHLHQIALGGTLGVGLLLSSGKAFTIAGPLGCLLGFIIAGLIVLATMLSFCEMVTLIPLCGGVSGVSSRFVDDAFGFALGVSYWISYAIAMPTEIVAASIMLSYYPNLNIPGGSTAGWITLFLSVTILINLFDIRVYGEFEYFSTMVKVLVLIILMVYMVVLNTGGVAPYHDHIGFRYWDSKKSDAMDYITYGAFRPTYDVTDPGLGSTHGIGGAKGRLCQVIVAAMVAAFAYVGTEIVILAGSESRDPRHAIPRATRSIYWRILIFYVLATFLVGLNIHAGDPRLLRYFSVSDTSRYHLTSSEATAVQNEIIERSAGLHCNTHMLKYAGFSNGNQSPFVIALQSAGACQFSSAVNAFMLFFALTAASSQLYASSRTLYFLAVQGKAPKIFRACSKSGVPYMSVLFSGLIGCSSYLAVRNNTAYVFERLLSVCATTGLIVWGGMCLSFIRFYYGLKLRPDIIGRDDENYPYRSPFQPFTAYFGMISSPLLVIIAGFVVYLDAPFSWEQFITSYGSLMLFFVCYFGYKFFKRTRVHRLDQLDLDSGRREIDRIIWEDEKNYVSNFKEIIEKGWSFLF</sequence>
<keyword evidence="2" id="KW-1185">Reference proteome</keyword>
<comment type="caution">
    <text evidence="1">The sequence shown here is derived from an EMBL/GenBank/DDBJ whole genome shotgun (WGS) entry which is preliminary data.</text>
</comment>
<evidence type="ECO:0000313" key="1">
    <source>
        <dbReference type="EMBL" id="GME78427.1"/>
    </source>
</evidence>